<reference evidence="2 3" key="1">
    <citation type="submission" date="2015-03" db="EMBL/GenBank/DDBJ databases">
        <title>Genome assembly of Sandaracinus amylolyticus DSM 53668.</title>
        <authorList>
            <person name="Sharma G."/>
            <person name="Subramanian S."/>
        </authorList>
    </citation>
    <scope>NUCLEOTIDE SEQUENCE [LARGE SCALE GENOMIC DNA]</scope>
    <source>
        <strain evidence="2 3">DSM 53668</strain>
    </source>
</reference>
<dbReference type="InterPro" id="IPR018723">
    <property type="entry name" value="DUF2254_membrane"/>
</dbReference>
<gene>
    <name evidence="2" type="ORF">DB32_007110</name>
</gene>
<feature type="transmembrane region" description="Helical" evidence="1">
    <location>
        <begin position="151"/>
        <end position="176"/>
    </location>
</feature>
<feature type="transmembrane region" description="Helical" evidence="1">
    <location>
        <begin position="23"/>
        <end position="47"/>
    </location>
</feature>
<accession>A0A0F6W8A8</accession>
<keyword evidence="1" id="KW-1133">Transmembrane helix</keyword>
<dbReference type="EMBL" id="CP011125">
    <property type="protein sequence ID" value="AKF09961.1"/>
    <property type="molecule type" value="Genomic_DNA"/>
</dbReference>
<evidence type="ECO:0000256" key="1">
    <source>
        <dbReference type="SAM" id="Phobius"/>
    </source>
</evidence>
<dbReference type="KEGG" id="samy:DB32_007110"/>
<protein>
    <recommendedName>
        <fullName evidence="4">DUF2254 domain-containing protein</fullName>
    </recommendedName>
</protein>
<keyword evidence="1" id="KW-0472">Membrane</keyword>
<feature type="transmembrane region" description="Helical" evidence="1">
    <location>
        <begin position="121"/>
        <end position="139"/>
    </location>
</feature>
<feature type="transmembrane region" description="Helical" evidence="1">
    <location>
        <begin position="77"/>
        <end position="100"/>
    </location>
</feature>
<dbReference type="STRING" id="927083.DB32_007110"/>
<sequence>MVGSDTNGARPAHERPNGLRRGAVSWAMPFVVLTAAAIFVFATFYYLDHVLFGHVDPEARNALDRFVDFDPHTITDAISSLAGNIATVFGIVVTVVSIIVQLSAERYTGVARMFLRDRVNLAVMGFYVIVCVMGVWTAFTLKSEFVPRGTLLAMMGMTTIGLVLMAPYFGYVFWFLEPMNIIRRIRRDAIRTATEGSESADAELSSRLQSSTLNAMEELTDITSNSISGKDKIIASGAVDALKDFTLAYLKLKSRASDAWFALGSGLKQNPDFVAMDPESLGDLETRRTWVEWKVMRQYLGIYNEALGSMRDINYLVAIDTRYIGEAASQAKDEELIRLVHRFMNSYLRATLNARDVRTAYNVLNQYRKLVEALLRDGNGEAAREGVRHMTYYGHVSFDMKLPFVTETVAYDVSAICQMAHEQEAPEQDAMLEQFLELDRPLRSQAQESALLGVRKAQVKLAAYYLWKGQRDKAHLIADDMRNEPRARLDQIRSSLEGVTTKDFWEIIDRGRNFEYMPPEQRSQMSTFFGWLEEERKTMVGGA</sequence>
<evidence type="ECO:0008006" key="4">
    <source>
        <dbReference type="Google" id="ProtNLM"/>
    </source>
</evidence>
<dbReference type="Proteomes" id="UP000034883">
    <property type="component" value="Chromosome"/>
</dbReference>
<dbReference type="Pfam" id="PF10011">
    <property type="entry name" value="DUF2254"/>
    <property type="match status" value="1"/>
</dbReference>
<keyword evidence="3" id="KW-1185">Reference proteome</keyword>
<evidence type="ECO:0000313" key="2">
    <source>
        <dbReference type="EMBL" id="AKF09961.1"/>
    </source>
</evidence>
<organism evidence="2 3">
    <name type="scientific">Sandaracinus amylolyticus</name>
    <dbReference type="NCBI Taxonomy" id="927083"/>
    <lineage>
        <taxon>Bacteria</taxon>
        <taxon>Pseudomonadati</taxon>
        <taxon>Myxococcota</taxon>
        <taxon>Polyangia</taxon>
        <taxon>Polyangiales</taxon>
        <taxon>Sandaracinaceae</taxon>
        <taxon>Sandaracinus</taxon>
    </lineage>
</organism>
<proteinExistence type="predicted"/>
<evidence type="ECO:0000313" key="3">
    <source>
        <dbReference type="Proteomes" id="UP000034883"/>
    </source>
</evidence>
<keyword evidence="1" id="KW-0812">Transmembrane</keyword>
<name>A0A0F6W8A8_9BACT</name>
<dbReference type="AlphaFoldDB" id="A0A0F6W8A8"/>